<keyword evidence="2" id="KW-1185">Reference proteome</keyword>
<dbReference type="Proteomes" id="UP000604898">
    <property type="component" value="Unassembled WGS sequence"/>
</dbReference>
<sequence length="60" mass="7148">MQISNAQRWLELCEKQAQLIDNLSQTFPERNEQHEHLSGCWRQVAEYLSHGEFESMTKLK</sequence>
<proteinExistence type="predicted"/>
<dbReference type="EMBL" id="JAESVD010000002">
    <property type="protein sequence ID" value="MBL4912280.1"/>
    <property type="molecule type" value="Genomic_DNA"/>
</dbReference>
<name>A0ABS1SVB9_9GAMM</name>
<gene>
    <name evidence="1" type="ORF">JMA39_03910</name>
</gene>
<protein>
    <submittedName>
        <fullName evidence="1">Uncharacterized protein</fullName>
    </submittedName>
</protein>
<organism evidence="1 2">
    <name type="scientific">Shewanella schlegeliana</name>
    <dbReference type="NCBI Taxonomy" id="190308"/>
    <lineage>
        <taxon>Bacteria</taxon>
        <taxon>Pseudomonadati</taxon>
        <taxon>Pseudomonadota</taxon>
        <taxon>Gammaproteobacteria</taxon>
        <taxon>Alteromonadales</taxon>
        <taxon>Shewanellaceae</taxon>
        <taxon>Shewanella</taxon>
    </lineage>
</organism>
<evidence type="ECO:0000313" key="1">
    <source>
        <dbReference type="EMBL" id="MBL4912280.1"/>
    </source>
</evidence>
<dbReference type="RefSeq" id="WP_202720521.1">
    <property type="nucleotide sequence ID" value="NZ_BPEX01000001.1"/>
</dbReference>
<evidence type="ECO:0000313" key="2">
    <source>
        <dbReference type="Proteomes" id="UP000604898"/>
    </source>
</evidence>
<accession>A0ABS1SVB9</accession>
<reference evidence="1 2" key="1">
    <citation type="submission" date="2021-01" db="EMBL/GenBank/DDBJ databases">
        <title>Genome sequence of Shewanella schlegeliana JCM 11561.</title>
        <authorList>
            <person name="Zhang H."/>
            <person name="Li C."/>
        </authorList>
    </citation>
    <scope>NUCLEOTIDE SEQUENCE [LARGE SCALE GENOMIC DNA]</scope>
    <source>
        <strain evidence="1 2">JCM 11561</strain>
    </source>
</reference>
<comment type="caution">
    <text evidence="1">The sequence shown here is derived from an EMBL/GenBank/DDBJ whole genome shotgun (WGS) entry which is preliminary data.</text>
</comment>